<proteinExistence type="predicted"/>
<comment type="caution">
    <text evidence="2">The sequence shown here is derived from an EMBL/GenBank/DDBJ whole genome shotgun (WGS) entry which is preliminary data.</text>
</comment>
<name>A0ABD5X920_9EURY</name>
<protein>
    <submittedName>
        <fullName evidence="2">Uncharacterized protein</fullName>
    </submittedName>
</protein>
<dbReference type="EMBL" id="JBHSZQ010000051">
    <property type="protein sequence ID" value="MFC7127651.1"/>
    <property type="molecule type" value="Genomic_DNA"/>
</dbReference>
<evidence type="ECO:0000313" key="2">
    <source>
        <dbReference type="EMBL" id="MFC7127651.1"/>
    </source>
</evidence>
<sequence length="68" mass="7563">MNFSYPLYAPKRFDIELDTGEADEDTMPASTENAEPGTELSYGIRTPAEQSTVAVTVEDKWTSTERTT</sequence>
<feature type="region of interest" description="Disordered" evidence="1">
    <location>
        <begin position="21"/>
        <end position="48"/>
    </location>
</feature>
<evidence type="ECO:0000313" key="3">
    <source>
        <dbReference type="Proteomes" id="UP001596414"/>
    </source>
</evidence>
<reference evidence="2 3" key="1">
    <citation type="journal article" date="2014" name="Int. J. Syst. Evol. Microbiol.">
        <title>Complete genome sequence of Corynebacterium casei LMG S-19264T (=DSM 44701T), isolated from a smear-ripened cheese.</title>
        <authorList>
            <consortium name="US DOE Joint Genome Institute (JGI-PGF)"/>
            <person name="Walter F."/>
            <person name="Albersmeier A."/>
            <person name="Kalinowski J."/>
            <person name="Ruckert C."/>
        </authorList>
    </citation>
    <scope>NUCLEOTIDE SEQUENCE [LARGE SCALE GENOMIC DNA]</scope>
    <source>
        <strain evidence="2 3">CGMCC 4.7215</strain>
    </source>
</reference>
<evidence type="ECO:0000256" key="1">
    <source>
        <dbReference type="SAM" id="MobiDB-lite"/>
    </source>
</evidence>
<dbReference type="Proteomes" id="UP001596414">
    <property type="component" value="Unassembled WGS sequence"/>
</dbReference>
<gene>
    <name evidence="2" type="ORF">ACFQJ7_16780</name>
</gene>
<dbReference type="AlphaFoldDB" id="A0ABD5X920"/>
<accession>A0ABD5X920</accession>
<organism evidence="2 3">
    <name type="scientific">Halovenus rubra</name>
    <dbReference type="NCBI Taxonomy" id="869890"/>
    <lineage>
        <taxon>Archaea</taxon>
        <taxon>Methanobacteriati</taxon>
        <taxon>Methanobacteriota</taxon>
        <taxon>Stenosarchaea group</taxon>
        <taxon>Halobacteria</taxon>
        <taxon>Halobacteriales</taxon>
        <taxon>Haloarculaceae</taxon>
        <taxon>Halovenus</taxon>
    </lineage>
</organism>
<dbReference type="RefSeq" id="WP_267635717.1">
    <property type="nucleotide sequence ID" value="NZ_JAODIY010000001.1"/>
</dbReference>